<proteinExistence type="predicted"/>
<keyword evidence="4" id="KW-1185">Reference proteome</keyword>
<evidence type="ECO:0000313" key="3">
    <source>
        <dbReference type="EMBL" id="QDS75181.1"/>
    </source>
</evidence>
<evidence type="ECO:0000313" key="4">
    <source>
        <dbReference type="Proteomes" id="UP000316270"/>
    </source>
</evidence>
<feature type="region of interest" description="Disordered" evidence="1">
    <location>
        <begin position="100"/>
        <end position="122"/>
    </location>
</feature>
<protein>
    <submittedName>
        <fullName evidence="3">Uncharacterized protein</fullName>
    </submittedName>
</protein>
<feature type="chain" id="PRO_5022028637" evidence="2">
    <location>
        <begin position="18"/>
        <end position="122"/>
    </location>
</feature>
<keyword evidence="2" id="KW-0732">Signal</keyword>
<dbReference type="AlphaFoldDB" id="A0A517LHR6"/>
<reference evidence="3 4" key="1">
    <citation type="submission" date="2019-07" db="EMBL/GenBank/DDBJ databases">
        <title>Finished genome of Venturia effusa.</title>
        <authorList>
            <person name="Young C.A."/>
            <person name="Cox M.P."/>
            <person name="Ganley A.R.D."/>
            <person name="David W.J."/>
        </authorList>
    </citation>
    <scope>NUCLEOTIDE SEQUENCE [LARGE SCALE GENOMIC DNA]</scope>
    <source>
        <strain evidence="4">albino</strain>
    </source>
</reference>
<sequence length="122" mass="12536">MKGLTLILFAACNSVVAQRIPLPPAPTWIRNPPPIMVVGGVGGGEAPGVVMAEVGPAYGRGNVKMGVMGGMGGMGVAGGGAGRGMAGFPGFMGRRLMRRAKEQGKRQINPGILRPRTLGEKR</sequence>
<evidence type="ECO:0000256" key="2">
    <source>
        <dbReference type="SAM" id="SignalP"/>
    </source>
</evidence>
<name>A0A517LHR6_9PEZI</name>
<accession>A0A517LHR6</accession>
<gene>
    <name evidence="3" type="ORF">FKW77_008495</name>
</gene>
<feature type="signal peptide" evidence="2">
    <location>
        <begin position="1"/>
        <end position="17"/>
    </location>
</feature>
<organism evidence="3 4">
    <name type="scientific">Venturia effusa</name>
    <dbReference type="NCBI Taxonomy" id="50376"/>
    <lineage>
        <taxon>Eukaryota</taxon>
        <taxon>Fungi</taxon>
        <taxon>Dikarya</taxon>
        <taxon>Ascomycota</taxon>
        <taxon>Pezizomycotina</taxon>
        <taxon>Dothideomycetes</taxon>
        <taxon>Pleosporomycetidae</taxon>
        <taxon>Venturiales</taxon>
        <taxon>Venturiaceae</taxon>
        <taxon>Venturia</taxon>
    </lineage>
</organism>
<dbReference type="Proteomes" id="UP000316270">
    <property type="component" value="Chromosome 12"/>
</dbReference>
<evidence type="ECO:0000256" key="1">
    <source>
        <dbReference type="SAM" id="MobiDB-lite"/>
    </source>
</evidence>
<dbReference type="EMBL" id="CP042196">
    <property type="protein sequence ID" value="QDS75181.1"/>
    <property type="molecule type" value="Genomic_DNA"/>
</dbReference>